<protein>
    <recommendedName>
        <fullName evidence="1">3'-5' exonuclease domain-containing protein</fullName>
    </recommendedName>
</protein>
<dbReference type="InterPro" id="IPR012337">
    <property type="entry name" value="RNaseH-like_sf"/>
</dbReference>
<dbReference type="AlphaFoldDB" id="A0A164NR42"/>
<organism evidence="2 3">
    <name type="scientific">Sistotremastrum niveocremeum HHB9708</name>
    <dbReference type="NCBI Taxonomy" id="1314777"/>
    <lineage>
        <taxon>Eukaryota</taxon>
        <taxon>Fungi</taxon>
        <taxon>Dikarya</taxon>
        <taxon>Basidiomycota</taxon>
        <taxon>Agaricomycotina</taxon>
        <taxon>Agaricomycetes</taxon>
        <taxon>Sistotremastrales</taxon>
        <taxon>Sistotremastraceae</taxon>
        <taxon>Sertulicium</taxon>
        <taxon>Sertulicium niveocremeum</taxon>
    </lineage>
</organism>
<evidence type="ECO:0000313" key="2">
    <source>
        <dbReference type="EMBL" id="KZS87955.1"/>
    </source>
</evidence>
<sequence length="328" mass="37530">MPSIKSEYLLCDDNSLLEEVIESLTDSPTLILDCEAKDLGSIGGQLSLLNLGIASSLSTSKPCTEPNHPIFLIDVLAFTKAELRPLYDFLEDPSVLKVVFDGRQDFSELWHGEGVELKNVIDLQLADITSRSLRGEGQREQLQRLGRYLKRDEVNRPDRRSRYTRIHKVCGLEACVREHDFTTVYSGSQASPDHSKWLSRPLTASQLSYAARDISYIDSLYSHFKKMGYIRPSLTQESEEYITLHLDSRPSSDDRFVRHPLLPLQILDKTAHINPVQCQGCKRTLPPDCFPSHQTPRHRYRADGTDRENKCFVCSALDYVFRRTRVIW</sequence>
<dbReference type="EMBL" id="KV419442">
    <property type="protein sequence ID" value="KZS87955.1"/>
    <property type="molecule type" value="Genomic_DNA"/>
</dbReference>
<reference evidence="2 3" key="1">
    <citation type="journal article" date="2016" name="Mol. Biol. Evol.">
        <title>Comparative Genomics of Early-Diverging Mushroom-Forming Fungi Provides Insights into the Origins of Lignocellulose Decay Capabilities.</title>
        <authorList>
            <person name="Nagy L.G."/>
            <person name="Riley R."/>
            <person name="Tritt A."/>
            <person name="Adam C."/>
            <person name="Daum C."/>
            <person name="Floudas D."/>
            <person name="Sun H."/>
            <person name="Yadav J.S."/>
            <person name="Pangilinan J."/>
            <person name="Larsson K.H."/>
            <person name="Matsuura K."/>
            <person name="Barry K."/>
            <person name="Labutti K."/>
            <person name="Kuo R."/>
            <person name="Ohm R.A."/>
            <person name="Bhattacharya S.S."/>
            <person name="Shirouzu T."/>
            <person name="Yoshinaga Y."/>
            <person name="Martin F.M."/>
            <person name="Grigoriev I.V."/>
            <person name="Hibbett D.S."/>
        </authorList>
    </citation>
    <scope>NUCLEOTIDE SEQUENCE [LARGE SCALE GENOMIC DNA]</scope>
    <source>
        <strain evidence="2 3">HHB9708</strain>
    </source>
</reference>
<dbReference type="PANTHER" id="PTHR43040">
    <property type="entry name" value="RIBONUCLEASE D"/>
    <property type="match status" value="1"/>
</dbReference>
<accession>A0A164NR42</accession>
<evidence type="ECO:0000313" key="3">
    <source>
        <dbReference type="Proteomes" id="UP000076722"/>
    </source>
</evidence>
<dbReference type="STRING" id="1314777.A0A164NR42"/>
<dbReference type="GO" id="GO:0006139">
    <property type="term" value="P:nucleobase-containing compound metabolic process"/>
    <property type="evidence" value="ECO:0007669"/>
    <property type="project" value="InterPro"/>
</dbReference>
<dbReference type="Pfam" id="PF01612">
    <property type="entry name" value="DNA_pol_A_exo1"/>
    <property type="match status" value="1"/>
</dbReference>
<dbReference type="Gene3D" id="3.30.420.10">
    <property type="entry name" value="Ribonuclease H-like superfamily/Ribonuclease H"/>
    <property type="match status" value="1"/>
</dbReference>
<keyword evidence="3" id="KW-1185">Reference proteome</keyword>
<dbReference type="SUPFAM" id="SSF53098">
    <property type="entry name" value="Ribonuclease H-like"/>
    <property type="match status" value="1"/>
</dbReference>
<dbReference type="Proteomes" id="UP000076722">
    <property type="component" value="Unassembled WGS sequence"/>
</dbReference>
<dbReference type="OrthoDB" id="26838at2759"/>
<evidence type="ECO:0000259" key="1">
    <source>
        <dbReference type="Pfam" id="PF01612"/>
    </source>
</evidence>
<dbReference type="PANTHER" id="PTHR43040:SF1">
    <property type="entry name" value="RIBONUCLEASE D"/>
    <property type="match status" value="1"/>
</dbReference>
<name>A0A164NR42_9AGAM</name>
<dbReference type="GO" id="GO:0008408">
    <property type="term" value="F:3'-5' exonuclease activity"/>
    <property type="evidence" value="ECO:0007669"/>
    <property type="project" value="InterPro"/>
</dbReference>
<dbReference type="GO" id="GO:0003676">
    <property type="term" value="F:nucleic acid binding"/>
    <property type="evidence" value="ECO:0007669"/>
    <property type="project" value="InterPro"/>
</dbReference>
<dbReference type="InterPro" id="IPR002562">
    <property type="entry name" value="3'-5'_exonuclease_dom"/>
</dbReference>
<gene>
    <name evidence="2" type="ORF">SISNIDRAFT_279833</name>
</gene>
<dbReference type="InterPro" id="IPR036397">
    <property type="entry name" value="RNaseH_sf"/>
</dbReference>
<feature type="domain" description="3'-5' exonuclease" evidence="1">
    <location>
        <begin position="11"/>
        <end position="127"/>
    </location>
</feature>
<proteinExistence type="predicted"/>